<evidence type="ECO:0000313" key="2">
    <source>
        <dbReference type="EMBL" id="KAK5575130.1"/>
    </source>
</evidence>
<reference evidence="2 3" key="1">
    <citation type="submission" date="2023-11" db="EMBL/GenBank/DDBJ databases">
        <title>Dfirmibasis_genome.</title>
        <authorList>
            <person name="Edelbroek B."/>
            <person name="Kjellin J."/>
            <person name="Jerlstrom-Hultqvist J."/>
            <person name="Soderbom F."/>
        </authorList>
    </citation>
    <scope>NUCLEOTIDE SEQUENCE [LARGE SCALE GENOMIC DNA]</scope>
    <source>
        <strain evidence="2 3">TNS-C-14</strain>
    </source>
</reference>
<dbReference type="Pfam" id="PF00169">
    <property type="entry name" value="PH"/>
    <property type="match status" value="1"/>
</dbReference>
<protein>
    <recommendedName>
        <fullName evidence="1">PH domain-containing protein</fullName>
    </recommendedName>
</protein>
<dbReference type="Gene3D" id="2.30.29.30">
    <property type="entry name" value="Pleckstrin-homology domain (PH domain)/Phosphotyrosine-binding domain (PTB)"/>
    <property type="match status" value="1"/>
</dbReference>
<dbReference type="InterPro" id="IPR011993">
    <property type="entry name" value="PH-like_dom_sf"/>
</dbReference>
<dbReference type="AlphaFoldDB" id="A0AAN7TZ79"/>
<dbReference type="EMBL" id="JAVFKY010000006">
    <property type="protein sequence ID" value="KAK5575130.1"/>
    <property type="molecule type" value="Genomic_DNA"/>
</dbReference>
<dbReference type="SMART" id="SM00233">
    <property type="entry name" value="PH"/>
    <property type="match status" value="1"/>
</dbReference>
<dbReference type="SUPFAM" id="SSF50729">
    <property type="entry name" value="PH domain-like"/>
    <property type="match status" value="1"/>
</dbReference>
<organism evidence="2 3">
    <name type="scientific">Dictyostelium firmibasis</name>
    <dbReference type="NCBI Taxonomy" id="79012"/>
    <lineage>
        <taxon>Eukaryota</taxon>
        <taxon>Amoebozoa</taxon>
        <taxon>Evosea</taxon>
        <taxon>Eumycetozoa</taxon>
        <taxon>Dictyostelia</taxon>
        <taxon>Dictyosteliales</taxon>
        <taxon>Dictyosteliaceae</taxon>
        <taxon>Dictyostelium</taxon>
    </lineage>
</organism>
<name>A0AAN7TZ79_9MYCE</name>
<dbReference type="InterPro" id="IPR051707">
    <property type="entry name" value="PI-Interact_SigTrans_Reg"/>
</dbReference>
<dbReference type="FunFam" id="2.30.29.30:FF:000286">
    <property type="entry name" value="PH-protein kinase domain containing protein"/>
    <property type="match status" value="1"/>
</dbReference>
<sequence length="264" mass="30164">MTHNGLKESRDGKPIKEGSVIKQGGRIKNWKKRWCVLNEEGLHYFKSQNSIEKGSILLAEILSVEGDDKPATKRKHCFKVTTIDRKYRICATDSLDRDEWINSIEKLLKSKGLYNIENNNNGTGTIIKSSKNVDINKLKIEDDDDSESSTHSNSFLGGSSAPSMKTIVLTPIMISLKEKFSQNTFAAELNRKKDLLSLEETERVLSLLDSYIDGEVEESQKNRDKEIKLIVKQIAQMKQAEMDAIENKYNQKRLEILEEIKRRS</sequence>
<dbReference type="PROSITE" id="PS50003">
    <property type="entry name" value="PH_DOMAIN"/>
    <property type="match status" value="1"/>
</dbReference>
<dbReference type="GO" id="GO:0005829">
    <property type="term" value="C:cytosol"/>
    <property type="evidence" value="ECO:0007669"/>
    <property type="project" value="UniProtKB-ARBA"/>
</dbReference>
<dbReference type="InterPro" id="IPR001849">
    <property type="entry name" value="PH_domain"/>
</dbReference>
<feature type="domain" description="PH" evidence="1">
    <location>
        <begin position="13"/>
        <end position="109"/>
    </location>
</feature>
<dbReference type="PANTHER" id="PTHR14336">
    <property type="entry name" value="TANDEM PH DOMAIN CONTAINING PROTEIN"/>
    <property type="match status" value="1"/>
</dbReference>
<evidence type="ECO:0000313" key="3">
    <source>
        <dbReference type="Proteomes" id="UP001344447"/>
    </source>
</evidence>
<comment type="caution">
    <text evidence="2">The sequence shown here is derived from an EMBL/GenBank/DDBJ whole genome shotgun (WGS) entry which is preliminary data.</text>
</comment>
<dbReference type="GO" id="GO:0005547">
    <property type="term" value="F:phosphatidylinositol-3,4,5-trisphosphate binding"/>
    <property type="evidence" value="ECO:0007669"/>
    <property type="project" value="UniProtKB-ARBA"/>
</dbReference>
<gene>
    <name evidence="2" type="ORF">RB653_010386</name>
</gene>
<evidence type="ECO:0000259" key="1">
    <source>
        <dbReference type="PROSITE" id="PS50003"/>
    </source>
</evidence>
<dbReference type="Proteomes" id="UP001344447">
    <property type="component" value="Unassembled WGS sequence"/>
</dbReference>
<accession>A0AAN7TZ79</accession>
<keyword evidence="3" id="KW-1185">Reference proteome</keyword>
<proteinExistence type="predicted"/>